<evidence type="ECO:0000256" key="2">
    <source>
        <dbReference type="ARBA" id="ARBA00022638"/>
    </source>
</evidence>
<dbReference type="PANTHER" id="PTHR33308">
    <property type="entry name" value="PEPTIDOGLYCAN HYDROLASE FLGJ"/>
    <property type="match status" value="1"/>
</dbReference>
<dbReference type="EMBL" id="SLWB01000003">
    <property type="protein sequence ID" value="TCN70671.1"/>
    <property type="molecule type" value="Genomic_DNA"/>
</dbReference>
<organism evidence="6 7">
    <name type="scientific">Acetobacteroides hydrogenigenes</name>
    <dbReference type="NCBI Taxonomy" id="979970"/>
    <lineage>
        <taxon>Bacteria</taxon>
        <taxon>Pseudomonadati</taxon>
        <taxon>Bacteroidota</taxon>
        <taxon>Bacteroidia</taxon>
        <taxon>Bacteroidales</taxon>
        <taxon>Rikenellaceae</taxon>
        <taxon>Acetobacteroides</taxon>
    </lineage>
</organism>
<dbReference type="Proteomes" id="UP000294830">
    <property type="component" value="Unassembled WGS sequence"/>
</dbReference>
<dbReference type="Gene3D" id="1.10.530.10">
    <property type="match status" value="1"/>
</dbReference>
<sequence>MTSMRPLAFGAIFLLLTTVGFAQRITKEQYIEKYKGIAIEQMKKNGVPASIIMAQALIESANGNGRLAVEANNHFGIKCHKDWKGPTIHHDDDAPQECFRKYDDVRQSFEDHSTYLLSNKRYAFLFELSATDYKSWAYGLKKAGYATNPRYAEILIKQIEDNQLYLLDQGVDITFASKPSVTTNSKKRGGSKASRDEGFVVDIYNRHSTSECNGVKFVVAKDGDSIDKLADQYGLMRWQLYKYNELTADSVIRSGQRVYVQPKRNRASKGNEFYTVKEGDTMYQIAQSYGIKLKALYKKNEMKPGEEPAVGQKIYLRSFKSGKSWLERLFSGN</sequence>
<evidence type="ECO:0000313" key="6">
    <source>
        <dbReference type="EMBL" id="TCN70671.1"/>
    </source>
</evidence>
<keyword evidence="3 6" id="KW-0378">Hydrolase</keyword>
<dbReference type="GO" id="GO:0004040">
    <property type="term" value="F:amidase activity"/>
    <property type="evidence" value="ECO:0007669"/>
    <property type="project" value="InterPro"/>
</dbReference>
<dbReference type="PROSITE" id="PS51782">
    <property type="entry name" value="LYSM"/>
    <property type="match status" value="2"/>
</dbReference>
<dbReference type="InterPro" id="IPR018392">
    <property type="entry name" value="LysM"/>
</dbReference>
<comment type="caution">
    <text evidence="6">The sequence shown here is derived from an EMBL/GenBank/DDBJ whole genome shotgun (WGS) entry which is preliminary data.</text>
</comment>
<keyword evidence="2" id="KW-0081">Bacteriolytic enzyme</keyword>
<evidence type="ECO:0000256" key="4">
    <source>
        <dbReference type="ARBA" id="ARBA00032108"/>
    </source>
</evidence>
<dbReference type="SUPFAM" id="SSF54106">
    <property type="entry name" value="LysM domain"/>
    <property type="match status" value="2"/>
</dbReference>
<dbReference type="Pfam" id="PF01476">
    <property type="entry name" value="LysM"/>
    <property type="match status" value="2"/>
</dbReference>
<keyword evidence="7" id="KW-1185">Reference proteome</keyword>
<dbReference type="SMART" id="SM00257">
    <property type="entry name" value="LysM"/>
    <property type="match status" value="2"/>
</dbReference>
<evidence type="ECO:0000259" key="5">
    <source>
        <dbReference type="PROSITE" id="PS51782"/>
    </source>
</evidence>
<feature type="domain" description="LysM" evidence="5">
    <location>
        <begin position="216"/>
        <end position="260"/>
    </location>
</feature>
<dbReference type="SMART" id="SM00047">
    <property type="entry name" value="LYZ2"/>
    <property type="match status" value="1"/>
</dbReference>
<protein>
    <recommendedName>
        <fullName evidence="4">Peptidoglycan hydrolase</fullName>
    </recommendedName>
</protein>
<feature type="domain" description="LysM" evidence="5">
    <location>
        <begin position="272"/>
        <end position="316"/>
    </location>
</feature>
<gene>
    <name evidence="6" type="ORF">CLV25_103192</name>
</gene>
<name>A0A4R2EPG9_9BACT</name>
<dbReference type="GO" id="GO:0031640">
    <property type="term" value="P:killing of cells of another organism"/>
    <property type="evidence" value="ECO:0007669"/>
    <property type="project" value="UniProtKB-KW"/>
</dbReference>
<dbReference type="Gene3D" id="3.10.350.10">
    <property type="entry name" value="LysM domain"/>
    <property type="match status" value="2"/>
</dbReference>
<accession>A0A4R2EPG9</accession>
<proteinExistence type="predicted"/>
<dbReference type="GO" id="GO:0042742">
    <property type="term" value="P:defense response to bacterium"/>
    <property type="evidence" value="ECO:0007669"/>
    <property type="project" value="UniProtKB-KW"/>
</dbReference>
<dbReference type="InterPro" id="IPR051056">
    <property type="entry name" value="Glycosyl_Hydrolase_73"/>
</dbReference>
<evidence type="ECO:0000256" key="1">
    <source>
        <dbReference type="ARBA" id="ARBA00022529"/>
    </source>
</evidence>
<reference evidence="6 7" key="1">
    <citation type="submission" date="2019-03" db="EMBL/GenBank/DDBJ databases">
        <title>Genomic Encyclopedia of Archaeal and Bacterial Type Strains, Phase II (KMG-II): from individual species to whole genera.</title>
        <authorList>
            <person name="Goeker M."/>
        </authorList>
    </citation>
    <scope>NUCLEOTIDE SEQUENCE [LARGE SCALE GENOMIC DNA]</scope>
    <source>
        <strain evidence="6 7">RL-C</strain>
    </source>
</reference>
<evidence type="ECO:0000313" key="7">
    <source>
        <dbReference type="Proteomes" id="UP000294830"/>
    </source>
</evidence>
<dbReference type="CDD" id="cd00118">
    <property type="entry name" value="LysM"/>
    <property type="match status" value="2"/>
</dbReference>
<dbReference type="InterPro" id="IPR036779">
    <property type="entry name" value="LysM_dom_sf"/>
</dbReference>
<dbReference type="Pfam" id="PF01832">
    <property type="entry name" value="Glucosaminidase"/>
    <property type="match status" value="1"/>
</dbReference>
<dbReference type="PANTHER" id="PTHR33308:SF9">
    <property type="entry name" value="PEPTIDOGLYCAN HYDROLASE FLGJ"/>
    <property type="match status" value="1"/>
</dbReference>
<keyword evidence="1" id="KW-0929">Antimicrobial</keyword>
<dbReference type="AlphaFoldDB" id="A0A4R2EPG9"/>
<evidence type="ECO:0000256" key="3">
    <source>
        <dbReference type="ARBA" id="ARBA00022801"/>
    </source>
</evidence>
<dbReference type="InterPro" id="IPR002901">
    <property type="entry name" value="MGlyc_endo_b_GlcNAc-like_dom"/>
</dbReference>